<dbReference type="Proteomes" id="UP001285441">
    <property type="component" value="Unassembled WGS sequence"/>
</dbReference>
<dbReference type="PROSITE" id="PS51399">
    <property type="entry name" value="SEP"/>
    <property type="match status" value="1"/>
</dbReference>
<reference evidence="4" key="1">
    <citation type="journal article" date="2023" name="Mol. Phylogenet. Evol.">
        <title>Genome-scale phylogeny and comparative genomics of the fungal order Sordariales.</title>
        <authorList>
            <person name="Hensen N."/>
            <person name="Bonometti L."/>
            <person name="Westerberg I."/>
            <person name="Brannstrom I.O."/>
            <person name="Guillou S."/>
            <person name="Cros-Aarteil S."/>
            <person name="Calhoun S."/>
            <person name="Haridas S."/>
            <person name="Kuo A."/>
            <person name="Mondo S."/>
            <person name="Pangilinan J."/>
            <person name="Riley R."/>
            <person name="LaButti K."/>
            <person name="Andreopoulos B."/>
            <person name="Lipzen A."/>
            <person name="Chen C."/>
            <person name="Yan M."/>
            <person name="Daum C."/>
            <person name="Ng V."/>
            <person name="Clum A."/>
            <person name="Steindorff A."/>
            <person name="Ohm R.A."/>
            <person name="Martin F."/>
            <person name="Silar P."/>
            <person name="Natvig D.O."/>
            <person name="Lalanne C."/>
            <person name="Gautier V."/>
            <person name="Ament-Velasquez S.L."/>
            <person name="Kruys A."/>
            <person name="Hutchinson M.I."/>
            <person name="Powell A.J."/>
            <person name="Barry K."/>
            <person name="Miller A.N."/>
            <person name="Grigoriev I.V."/>
            <person name="Debuchy R."/>
            <person name="Gladieux P."/>
            <person name="Hiltunen Thoren M."/>
            <person name="Johannesson H."/>
        </authorList>
    </citation>
    <scope>NUCLEOTIDE SEQUENCE</scope>
    <source>
        <strain evidence="4">CBS 232.78</strain>
    </source>
</reference>
<keyword evidence="5" id="KW-1185">Reference proteome</keyword>
<dbReference type="PANTHER" id="PTHR23333">
    <property type="entry name" value="UBX DOMAIN CONTAINING PROTEIN"/>
    <property type="match status" value="1"/>
</dbReference>
<evidence type="ECO:0000313" key="4">
    <source>
        <dbReference type="EMBL" id="KAK3370565.1"/>
    </source>
</evidence>
<sequence length="419" mass="45561">MADHETLIQEFIDMTPGASEDRAAVYLARHDWNLVAAVQSYWADAEEERGSTEARAPGPPTADPGYTGPRTLDGHPVPWSSMPSSTSSRASKKPQKQKGIATLGSLGGGGHGHDHDDDDDSEDETHRPRDLFAGGEKSGLAVQDPNQRSSDPRKLINDIVAKARANAKKPDSDSEDAAPGPSRSTFRGSGQTLGGDGVESRTIPDPRGTAIPTAAASESAPQERILHIWTDGFSIDDGELRRFDDPQNQADLNMIRQGRAPLHLMNIRYDQRVDVKLQQHQENYRQLPRVYRPFGGEGRRLGSPVPGESSFAEVTFTPPTNSAAPANTTGNATGVDESQPILTLRLQLPDGRRLPARFNTTQTVGDVYTYVNTILTPNSGRQWVVSTTFPNKDHTDKDLVLGEMAEFKKGGTAVVKWLV</sequence>
<dbReference type="Gene3D" id="3.10.20.90">
    <property type="entry name" value="Phosphatidylinositol 3-kinase Catalytic Subunit, Chain A, domain 1"/>
    <property type="match status" value="1"/>
</dbReference>
<dbReference type="InterPro" id="IPR009060">
    <property type="entry name" value="UBA-like_sf"/>
</dbReference>
<dbReference type="InterPro" id="IPR001012">
    <property type="entry name" value="UBX_dom"/>
</dbReference>
<dbReference type="GO" id="GO:0005829">
    <property type="term" value="C:cytosol"/>
    <property type="evidence" value="ECO:0007669"/>
    <property type="project" value="TreeGrafter"/>
</dbReference>
<dbReference type="SUPFAM" id="SSF102848">
    <property type="entry name" value="NSFL1 (p97 ATPase) cofactor p47, SEP domain"/>
    <property type="match status" value="1"/>
</dbReference>
<feature type="domain" description="UBX" evidence="2">
    <location>
        <begin position="337"/>
        <end position="399"/>
    </location>
</feature>
<evidence type="ECO:0000313" key="5">
    <source>
        <dbReference type="Proteomes" id="UP001285441"/>
    </source>
</evidence>
<dbReference type="GO" id="GO:0031468">
    <property type="term" value="P:nuclear membrane reassembly"/>
    <property type="evidence" value="ECO:0007669"/>
    <property type="project" value="TreeGrafter"/>
</dbReference>
<dbReference type="AlphaFoldDB" id="A0AAE0K746"/>
<dbReference type="SUPFAM" id="SSF46934">
    <property type="entry name" value="UBA-like"/>
    <property type="match status" value="1"/>
</dbReference>
<dbReference type="SUPFAM" id="SSF54236">
    <property type="entry name" value="Ubiquitin-like"/>
    <property type="match status" value="1"/>
</dbReference>
<dbReference type="GO" id="GO:0005634">
    <property type="term" value="C:nucleus"/>
    <property type="evidence" value="ECO:0007669"/>
    <property type="project" value="TreeGrafter"/>
</dbReference>
<dbReference type="EMBL" id="JAULSW010000009">
    <property type="protein sequence ID" value="KAK3370565.1"/>
    <property type="molecule type" value="Genomic_DNA"/>
</dbReference>
<dbReference type="InterPro" id="IPR029071">
    <property type="entry name" value="Ubiquitin-like_domsf"/>
</dbReference>
<dbReference type="Pfam" id="PF14555">
    <property type="entry name" value="UBA_4"/>
    <property type="match status" value="1"/>
</dbReference>
<dbReference type="InterPro" id="IPR036241">
    <property type="entry name" value="NSFL1C_SEP_dom_sf"/>
</dbReference>
<name>A0AAE0K746_9PEZI</name>
<dbReference type="GO" id="GO:0007030">
    <property type="term" value="P:Golgi organization"/>
    <property type="evidence" value="ECO:0007669"/>
    <property type="project" value="TreeGrafter"/>
</dbReference>
<dbReference type="SMART" id="SM00553">
    <property type="entry name" value="SEP"/>
    <property type="match status" value="1"/>
</dbReference>
<feature type="compositionally biased region" description="Low complexity" evidence="1">
    <location>
        <begin position="80"/>
        <end position="89"/>
    </location>
</feature>
<accession>A0AAE0K746</accession>
<dbReference type="GO" id="GO:0043161">
    <property type="term" value="P:proteasome-mediated ubiquitin-dependent protein catabolic process"/>
    <property type="evidence" value="ECO:0007669"/>
    <property type="project" value="TreeGrafter"/>
</dbReference>
<dbReference type="PROSITE" id="PS50033">
    <property type="entry name" value="UBX"/>
    <property type="match status" value="1"/>
</dbReference>
<gene>
    <name evidence="4" type="ORF">B0H63DRAFT_552616</name>
</gene>
<evidence type="ECO:0008006" key="6">
    <source>
        <dbReference type="Google" id="ProtNLM"/>
    </source>
</evidence>
<organism evidence="4 5">
    <name type="scientific">Podospora didyma</name>
    <dbReference type="NCBI Taxonomy" id="330526"/>
    <lineage>
        <taxon>Eukaryota</taxon>
        <taxon>Fungi</taxon>
        <taxon>Dikarya</taxon>
        <taxon>Ascomycota</taxon>
        <taxon>Pezizomycotina</taxon>
        <taxon>Sordariomycetes</taxon>
        <taxon>Sordariomycetidae</taxon>
        <taxon>Sordariales</taxon>
        <taxon>Podosporaceae</taxon>
        <taxon>Podospora</taxon>
    </lineage>
</organism>
<protein>
    <recommendedName>
        <fullName evidence="6">UBX domain-containing protein 1</fullName>
    </recommendedName>
</protein>
<dbReference type="Pfam" id="PF00789">
    <property type="entry name" value="UBX"/>
    <property type="match status" value="1"/>
</dbReference>
<comment type="caution">
    <text evidence="4">The sequence shown here is derived from an EMBL/GenBank/DDBJ whole genome shotgun (WGS) entry which is preliminary data.</text>
</comment>
<feature type="domain" description="SEP" evidence="3">
    <location>
        <begin position="221"/>
        <end position="285"/>
    </location>
</feature>
<evidence type="ECO:0000259" key="3">
    <source>
        <dbReference type="PROSITE" id="PS51399"/>
    </source>
</evidence>
<dbReference type="InterPro" id="IPR012989">
    <property type="entry name" value="SEP_domain"/>
</dbReference>
<reference evidence="4" key="2">
    <citation type="submission" date="2023-06" db="EMBL/GenBank/DDBJ databases">
        <authorList>
            <consortium name="Lawrence Berkeley National Laboratory"/>
            <person name="Haridas S."/>
            <person name="Hensen N."/>
            <person name="Bonometti L."/>
            <person name="Westerberg I."/>
            <person name="Brannstrom I.O."/>
            <person name="Guillou S."/>
            <person name="Cros-Aarteil S."/>
            <person name="Calhoun S."/>
            <person name="Kuo A."/>
            <person name="Mondo S."/>
            <person name="Pangilinan J."/>
            <person name="Riley R."/>
            <person name="LaButti K."/>
            <person name="Andreopoulos B."/>
            <person name="Lipzen A."/>
            <person name="Chen C."/>
            <person name="Yanf M."/>
            <person name="Daum C."/>
            <person name="Ng V."/>
            <person name="Clum A."/>
            <person name="Steindorff A."/>
            <person name="Ohm R."/>
            <person name="Martin F."/>
            <person name="Silar P."/>
            <person name="Natvig D."/>
            <person name="Lalanne C."/>
            <person name="Gautier V."/>
            <person name="Ament-velasquez S.L."/>
            <person name="Kruys A."/>
            <person name="Hutchinson M.I."/>
            <person name="Powell A.J."/>
            <person name="Barry K."/>
            <person name="Miller A.N."/>
            <person name="Grigoriev I.V."/>
            <person name="Debuchy R."/>
            <person name="Gladieux P."/>
            <person name="Thoren M.H."/>
            <person name="Johannesson H."/>
        </authorList>
    </citation>
    <scope>NUCLEOTIDE SEQUENCE</scope>
    <source>
        <strain evidence="4">CBS 232.78</strain>
    </source>
</reference>
<dbReference type="Pfam" id="PF08059">
    <property type="entry name" value="SEP"/>
    <property type="match status" value="1"/>
</dbReference>
<dbReference type="PANTHER" id="PTHR23333:SF20">
    <property type="entry name" value="NSFL1 COFACTOR P47"/>
    <property type="match status" value="1"/>
</dbReference>
<proteinExistence type="predicted"/>
<dbReference type="GO" id="GO:0043130">
    <property type="term" value="F:ubiquitin binding"/>
    <property type="evidence" value="ECO:0007669"/>
    <property type="project" value="TreeGrafter"/>
</dbReference>
<feature type="region of interest" description="Disordered" evidence="1">
    <location>
        <begin position="46"/>
        <end position="220"/>
    </location>
</feature>
<evidence type="ECO:0000259" key="2">
    <source>
        <dbReference type="PROSITE" id="PS50033"/>
    </source>
</evidence>
<evidence type="ECO:0000256" key="1">
    <source>
        <dbReference type="SAM" id="MobiDB-lite"/>
    </source>
</evidence>
<dbReference type="GO" id="GO:0000045">
    <property type="term" value="P:autophagosome assembly"/>
    <property type="evidence" value="ECO:0007669"/>
    <property type="project" value="TreeGrafter"/>
</dbReference>
<dbReference type="GO" id="GO:0061025">
    <property type="term" value="P:membrane fusion"/>
    <property type="evidence" value="ECO:0007669"/>
    <property type="project" value="TreeGrafter"/>
</dbReference>
<dbReference type="Gene3D" id="3.30.420.210">
    <property type="entry name" value="SEP domain"/>
    <property type="match status" value="1"/>
</dbReference>
<dbReference type="FunFam" id="3.30.420.210:FF:000002">
    <property type="entry name" value="UBX domain-containing protein 1"/>
    <property type="match status" value="1"/>
</dbReference>
<dbReference type="Gene3D" id="1.10.8.10">
    <property type="entry name" value="DNA helicase RuvA subunit, C-terminal domain"/>
    <property type="match status" value="1"/>
</dbReference>